<evidence type="ECO:0000256" key="1">
    <source>
        <dbReference type="SAM" id="MobiDB-lite"/>
    </source>
</evidence>
<proteinExistence type="predicted"/>
<dbReference type="AlphaFoldDB" id="A0A2I0UUB2"/>
<gene>
    <name evidence="2" type="ORF">llap_151</name>
</gene>
<reference evidence="3" key="1">
    <citation type="submission" date="2017-11" db="EMBL/GenBank/DDBJ databases">
        <authorList>
            <person name="Lima N.C."/>
            <person name="Parody-Merino A.M."/>
            <person name="Battley P.F."/>
            <person name="Fidler A.E."/>
            <person name="Prosdocimi F."/>
        </authorList>
    </citation>
    <scope>NUCLEOTIDE SEQUENCE [LARGE SCALE GENOMIC DNA]</scope>
</reference>
<sequence length="228" mass="26475">MTEKYRLTEKYLGVFIKNSLNRNKQCAFAVKEDNNRLGRTSSSVASRSRELIVPFPLALEKKALGMKIQAEINKIVIWGVERIRKKKQLEYTGRFRLDIRKNFYTTRIDKHWNRLPREVVESPSLDLFKTGRTWDVMSDAHWSSVSLEDCTPWKGPTLEQFMKNCSLWEGLTLEKFVEDCLPWEGPHTEAGEECDESSPEEEGAAETTWDKLTVTPIPYPLMLLMGRK</sequence>
<feature type="compositionally biased region" description="Acidic residues" evidence="1">
    <location>
        <begin position="191"/>
        <end position="204"/>
    </location>
</feature>
<dbReference type="OrthoDB" id="6239463at2759"/>
<protein>
    <recommendedName>
        <fullName evidence="4">Rna-directed dna polymerase from mobile element jockey-like</fullName>
    </recommendedName>
</protein>
<keyword evidence="3" id="KW-1185">Reference proteome</keyword>
<feature type="region of interest" description="Disordered" evidence="1">
    <location>
        <begin position="187"/>
        <end position="209"/>
    </location>
</feature>
<dbReference type="EMBL" id="KZ505636">
    <property type="protein sequence ID" value="PKU49598.1"/>
    <property type="molecule type" value="Genomic_DNA"/>
</dbReference>
<accession>A0A2I0UUB2</accession>
<evidence type="ECO:0000313" key="3">
    <source>
        <dbReference type="Proteomes" id="UP000233556"/>
    </source>
</evidence>
<dbReference type="Proteomes" id="UP000233556">
    <property type="component" value="Unassembled WGS sequence"/>
</dbReference>
<evidence type="ECO:0008006" key="4">
    <source>
        <dbReference type="Google" id="ProtNLM"/>
    </source>
</evidence>
<name>A0A2I0UUB2_LIMLA</name>
<organism evidence="2 3">
    <name type="scientific">Limosa lapponica baueri</name>
    <dbReference type="NCBI Taxonomy" id="1758121"/>
    <lineage>
        <taxon>Eukaryota</taxon>
        <taxon>Metazoa</taxon>
        <taxon>Chordata</taxon>
        <taxon>Craniata</taxon>
        <taxon>Vertebrata</taxon>
        <taxon>Euteleostomi</taxon>
        <taxon>Archelosauria</taxon>
        <taxon>Archosauria</taxon>
        <taxon>Dinosauria</taxon>
        <taxon>Saurischia</taxon>
        <taxon>Theropoda</taxon>
        <taxon>Coelurosauria</taxon>
        <taxon>Aves</taxon>
        <taxon>Neognathae</taxon>
        <taxon>Neoaves</taxon>
        <taxon>Charadriiformes</taxon>
        <taxon>Scolopacidae</taxon>
        <taxon>Limosa</taxon>
    </lineage>
</organism>
<evidence type="ECO:0000313" key="2">
    <source>
        <dbReference type="EMBL" id="PKU49598.1"/>
    </source>
</evidence>
<reference evidence="3" key="2">
    <citation type="submission" date="2017-12" db="EMBL/GenBank/DDBJ databases">
        <title>Genome sequence of the Bar-tailed Godwit (Limosa lapponica baueri).</title>
        <authorList>
            <person name="Lima N.C.B."/>
            <person name="Parody-Merino A.M."/>
            <person name="Battley P.F."/>
            <person name="Fidler A.E."/>
            <person name="Prosdocimi F."/>
        </authorList>
    </citation>
    <scope>NUCLEOTIDE SEQUENCE [LARGE SCALE GENOMIC DNA]</scope>
</reference>